<dbReference type="InterPro" id="IPR046357">
    <property type="entry name" value="PPIase_dom_sf"/>
</dbReference>
<evidence type="ECO:0000256" key="7">
    <source>
        <dbReference type="SAM" id="SignalP"/>
    </source>
</evidence>
<name>A0A7S4JH43_9STRA</name>
<evidence type="ECO:0000259" key="8">
    <source>
        <dbReference type="PROSITE" id="PS50059"/>
    </source>
</evidence>
<dbReference type="EMBL" id="HBKQ01040432">
    <property type="protein sequence ID" value="CAE2263359.1"/>
    <property type="molecule type" value="Transcribed_RNA"/>
</dbReference>
<sequence>MKQTTTPTLFLLVIAASLLPLSAFARSPGFPRRDLSSLQREIEERNRERARRRGERVDDPLTALPRNWGEEKKERRDLPPDSMMRIGVTKRPRRCITKSKRGDTLKVHYNGTLYKNDDVIDCSIEREEPFLFTLGAGEVMEGWERGLHRMCVGEERKLVIPSGMAYGEAGAGADQPIHPGATLVYVVELLGIVDEEMYGLKFWEHEVRKLK</sequence>
<dbReference type="GO" id="GO:0005783">
    <property type="term" value="C:endoplasmic reticulum"/>
    <property type="evidence" value="ECO:0007669"/>
    <property type="project" value="TreeGrafter"/>
</dbReference>
<keyword evidence="3 5" id="KW-0697">Rotamase</keyword>
<evidence type="ECO:0000256" key="5">
    <source>
        <dbReference type="PROSITE-ProRule" id="PRU00277"/>
    </source>
</evidence>
<feature type="signal peptide" evidence="7">
    <location>
        <begin position="1"/>
        <end position="25"/>
    </location>
</feature>
<dbReference type="AlphaFoldDB" id="A0A7S4JH43"/>
<evidence type="ECO:0000256" key="2">
    <source>
        <dbReference type="ARBA" id="ARBA00013194"/>
    </source>
</evidence>
<feature type="domain" description="PPIase FKBP-type" evidence="8">
    <location>
        <begin position="102"/>
        <end position="193"/>
    </location>
</feature>
<keyword evidence="4 5" id="KW-0413">Isomerase</keyword>
<reference evidence="9" key="1">
    <citation type="submission" date="2021-01" db="EMBL/GenBank/DDBJ databases">
        <authorList>
            <person name="Corre E."/>
            <person name="Pelletier E."/>
            <person name="Niang G."/>
            <person name="Scheremetjew M."/>
            <person name="Finn R."/>
            <person name="Kale V."/>
            <person name="Holt S."/>
            <person name="Cochrane G."/>
            <person name="Meng A."/>
            <person name="Brown T."/>
            <person name="Cohen L."/>
        </authorList>
    </citation>
    <scope>NUCLEOTIDE SEQUENCE</scope>
    <source>
        <strain evidence="9">Isolate 1302-5</strain>
    </source>
</reference>
<feature type="chain" id="PRO_5030689435" description="peptidylprolyl isomerase" evidence="7">
    <location>
        <begin position="26"/>
        <end position="211"/>
    </location>
</feature>
<organism evidence="9">
    <name type="scientific">Odontella aurita</name>
    <dbReference type="NCBI Taxonomy" id="265563"/>
    <lineage>
        <taxon>Eukaryota</taxon>
        <taxon>Sar</taxon>
        <taxon>Stramenopiles</taxon>
        <taxon>Ochrophyta</taxon>
        <taxon>Bacillariophyta</taxon>
        <taxon>Mediophyceae</taxon>
        <taxon>Biddulphiophycidae</taxon>
        <taxon>Eupodiscales</taxon>
        <taxon>Odontellaceae</taxon>
        <taxon>Odontella</taxon>
    </lineage>
</organism>
<dbReference type="InterPro" id="IPR001179">
    <property type="entry name" value="PPIase_FKBP_dom"/>
</dbReference>
<dbReference type="SUPFAM" id="SSF54534">
    <property type="entry name" value="FKBP-like"/>
    <property type="match status" value="1"/>
</dbReference>
<evidence type="ECO:0000256" key="6">
    <source>
        <dbReference type="SAM" id="MobiDB-lite"/>
    </source>
</evidence>
<dbReference type="PANTHER" id="PTHR45779">
    <property type="entry name" value="PEPTIDYLPROLYL ISOMERASE"/>
    <property type="match status" value="1"/>
</dbReference>
<gene>
    <name evidence="9" type="ORF">OAUR00152_LOCUS27843</name>
</gene>
<proteinExistence type="predicted"/>
<dbReference type="Pfam" id="PF00254">
    <property type="entry name" value="FKBP_C"/>
    <property type="match status" value="1"/>
</dbReference>
<dbReference type="Gene3D" id="3.10.50.40">
    <property type="match status" value="1"/>
</dbReference>
<dbReference type="InterPro" id="IPR044609">
    <property type="entry name" value="FKBP2/11"/>
</dbReference>
<protein>
    <recommendedName>
        <fullName evidence="2 5">peptidylprolyl isomerase</fullName>
        <ecNumber evidence="2 5">5.2.1.8</ecNumber>
    </recommendedName>
</protein>
<dbReference type="FunFam" id="3.10.50.40:FF:000006">
    <property type="entry name" value="Peptidyl-prolyl cis-trans isomerase"/>
    <property type="match status" value="1"/>
</dbReference>
<dbReference type="PANTHER" id="PTHR45779:SF7">
    <property type="entry name" value="PEPTIDYLPROLYL ISOMERASE"/>
    <property type="match status" value="1"/>
</dbReference>
<evidence type="ECO:0000256" key="4">
    <source>
        <dbReference type="ARBA" id="ARBA00023235"/>
    </source>
</evidence>
<dbReference type="GO" id="GO:0003755">
    <property type="term" value="F:peptidyl-prolyl cis-trans isomerase activity"/>
    <property type="evidence" value="ECO:0007669"/>
    <property type="project" value="UniProtKB-KW"/>
</dbReference>
<feature type="region of interest" description="Disordered" evidence="6">
    <location>
        <begin position="45"/>
        <end position="84"/>
    </location>
</feature>
<evidence type="ECO:0000256" key="3">
    <source>
        <dbReference type="ARBA" id="ARBA00023110"/>
    </source>
</evidence>
<evidence type="ECO:0000313" key="9">
    <source>
        <dbReference type="EMBL" id="CAE2263359.1"/>
    </source>
</evidence>
<dbReference type="PROSITE" id="PS50059">
    <property type="entry name" value="FKBP_PPIASE"/>
    <property type="match status" value="1"/>
</dbReference>
<comment type="catalytic activity">
    <reaction evidence="1 5">
        <text>[protein]-peptidylproline (omega=180) = [protein]-peptidylproline (omega=0)</text>
        <dbReference type="Rhea" id="RHEA:16237"/>
        <dbReference type="Rhea" id="RHEA-COMP:10747"/>
        <dbReference type="Rhea" id="RHEA-COMP:10748"/>
        <dbReference type="ChEBI" id="CHEBI:83833"/>
        <dbReference type="ChEBI" id="CHEBI:83834"/>
        <dbReference type="EC" id="5.2.1.8"/>
    </reaction>
</comment>
<keyword evidence="7" id="KW-0732">Signal</keyword>
<evidence type="ECO:0000256" key="1">
    <source>
        <dbReference type="ARBA" id="ARBA00000971"/>
    </source>
</evidence>
<accession>A0A7S4JH43</accession>
<feature type="compositionally biased region" description="Basic and acidic residues" evidence="6">
    <location>
        <begin position="68"/>
        <end position="79"/>
    </location>
</feature>
<dbReference type="EC" id="5.2.1.8" evidence="2 5"/>